<organism evidence="2 3">
    <name type="scientific">Crepidotus variabilis</name>
    <dbReference type="NCBI Taxonomy" id="179855"/>
    <lineage>
        <taxon>Eukaryota</taxon>
        <taxon>Fungi</taxon>
        <taxon>Dikarya</taxon>
        <taxon>Basidiomycota</taxon>
        <taxon>Agaricomycotina</taxon>
        <taxon>Agaricomycetes</taxon>
        <taxon>Agaricomycetidae</taxon>
        <taxon>Agaricales</taxon>
        <taxon>Agaricineae</taxon>
        <taxon>Crepidotaceae</taxon>
        <taxon>Crepidotus</taxon>
    </lineage>
</organism>
<feature type="compositionally biased region" description="Pro residues" evidence="1">
    <location>
        <begin position="18"/>
        <end position="27"/>
    </location>
</feature>
<dbReference type="Proteomes" id="UP000807306">
    <property type="component" value="Unassembled WGS sequence"/>
</dbReference>
<reference evidence="2" key="1">
    <citation type="submission" date="2020-11" db="EMBL/GenBank/DDBJ databases">
        <authorList>
            <consortium name="DOE Joint Genome Institute"/>
            <person name="Ahrendt S."/>
            <person name="Riley R."/>
            <person name="Andreopoulos W."/>
            <person name="Labutti K."/>
            <person name="Pangilinan J."/>
            <person name="Ruiz-Duenas F.J."/>
            <person name="Barrasa J.M."/>
            <person name="Sanchez-Garcia M."/>
            <person name="Camarero S."/>
            <person name="Miyauchi S."/>
            <person name="Serrano A."/>
            <person name="Linde D."/>
            <person name="Babiker R."/>
            <person name="Drula E."/>
            <person name="Ayuso-Fernandez I."/>
            <person name="Pacheco R."/>
            <person name="Padilla G."/>
            <person name="Ferreira P."/>
            <person name="Barriuso J."/>
            <person name="Kellner H."/>
            <person name="Castanera R."/>
            <person name="Alfaro M."/>
            <person name="Ramirez L."/>
            <person name="Pisabarro A.G."/>
            <person name="Kuo A."/>
            <person name="Tritt A."/>
            <person name="Lipzen A."/>
            <person name="He G."/>
            <person name="Yan M."/>
            <person name="Ng V."/>
            <person name="Cullen D."/>
            <person name="Martin F."/>
            <person name="Rosso M.-N."/>
            <person name="Henrissat B."/>
            <person name="Hibbett D."/>
            <person name="Martinez A.T."/>
            <person name="Grigoriev I.V."/>
        </authorList>
    </citation>
    <scope>NUCLEOTIDE SEQUENCE</scope>
    <source>
        <strain evidence="2">CBS 506.95</strain>
    </source>
</reference>
<evidence type="ECO:0000256" key="1">
    <source>
        <dbReference type="SAM" id="MobiDB-lite"/>
    </source>
</evidence>
<evidence type="ECO:0000313" key="2">
    <source>
        <dbReference type="EMBL" id="KAF9522405.1"/>
    </source>
</evidence>
<gene>
    <name evidence="2" type="ORF">CPB83DRAFT_864531</name>
</gene>
<accession>A0A9P6E4M2</accession>
<proteinExistence type="predicted"/>
<name>A0A9P6E4M2_9AGAR</name>
<comment type="caution">
    <text evidence="2">The sequence shown here is derived from an EMBL/GenBank/DDBJ whole genome shotgun (WGS) entry which is preliminary data.</text>
</comment>
<dbReference type="PROSITE" id="PS51257">
    <property type="entry name" value="PROKAR_LIPOPROTEIN"/>
    <property type="match status" value="1"/>
</dbReference>
<dbReference type="AlphaFoldDB" id="A0A9P6E4M2"/>
<evidence type="ECO:0000313" key="3">
    <source>
        <dbReference type="Proteomes" id="UP000807306"/>
    </source>
</evidence>
<dbReference type="EMBL" id="MU157947">
    <property type="protein sequence ID" value="KAF9522405.1"/>
    <property type="molecule type" value="Genomic_DNA"/>
</dbReference>
<sequence>MYQRQSLVAEADADEELQPPPAPPTPSPTIFGCNTSIGDEFVFDPNFNFNLALYLRTFCRSSPSPSLRTWTGHSHL</sequence>
<feature type="region of interest" description="Disordered" evidence="1">
    <location>
        <begin position="1"/>
        <end position="27"/>
    </location>
</feature>
<protein>
    <submittedName>
        <fullName evidence="2">Uncharacterized protein</fullName>
    </submittedName>
</protein>
<keyword evidence="3" id="KW-1185">Reference proteome</keyword>